<accession>A0A017H546</accession>
<dbReference type="PATRIC" id="fig|1226633.4.peg.2288"/>
<proteinExistence type="inferred from homology"/>
<organism evidence="6 7">
    <name type="scientific">Fusobacterium necrophorum subsp. funduliforme B35</name>
    <dbReference type="NCBI Taxonomy" id="1226633"/>
    <lineage>
        <taxon>Bacteria</taxon>
        <taxon>Fusobacteriati</taxon>
        <taxon>Fusobacteriota</taxon>
        <taxon>Fusobacteriia</taxon>
        <taxon>Fusobacteriales</taxon>
        <taxon>Fusobacteriaceae</taxon>
        <taxon>Fusobacterium</taxon>
    </lineage>
</organism>
<dbReference type="RefSeq" id="WP_005957487.1">
    <property type="nucleotide sequence ID" value="NZ_AOJP01000005.1"/>
</dbReference>
<dbReference type="GO" id="GO:0046394">
    <property type="term" value="P:carboxylic acid biosynthetic process"/>
    <property type="evidence" value="ECO:0007669"/>
    <property type="project" value="UniProtKB-ARBA"/>
</dbReference>
<sequence>MKIIVDDGFLFGAGVFETIKVEDGRAIFCEEHLRRLQKSLDFFDISQKISVKEIQAYLATQKEKNFALKIVVSARNILYLKRENPYLHQEKDRGVRLCFSKVLRNSSSAMVYHKTTQYYENLLEKKKAKQRQYDEVVFWNERGELAEGAVSNLFFLKGDQLYTPPVSCGLLPGIMRGKIMEYYPVEEKRILPEDLLDFDACFLTNSLMGVLWVREVEGIFYQKTKKIEKILAEQEAWK</sequence>
<dbReference type="PANTHER" id="PTHR42743:SF11">
    <property type="entry name" value="AMINODEOXYCHORISMATE LYASE"/>
    <property type="match status" value="1"/>
</dbReference>
<dbReference type="InterPro" id="IPR018300">
    <property type="entry name" value="Aminotrans_IV_CS"/>
</dbReference>
<dbReference type="Gene3D" id="3.20.10.10">
    <property type="entry name" value="D-amino Acid Aminotransferase, subunit A, domain 2"/>
    <property type="match status" value="1"/>
</dbReference>
<dbReference type="GO" id="GO:0008652">
    <property type="term" value="P:amino acid biosynthetic process"/>
    <property type="evidence" value="ECO:0007669"/>
    <property type="project" value="UniProtKB-ARBA"/>
</dbReference>
<reference evidence="6 7" key="1">
    <citation type="submission" date="2013-08" db="EMBL/GenBank/DDBJ databases">
        <title>An opportunistic ruminal bacterium that causes liver abscesses in cattle.</title>
        <authorList>
            <person name="Benahmed F.H."/>
            <person name="Rasmussen M."/>
            <person name="Harbottle H."/>
            <person name="Soppet D."/>
            <person name="Nagaraja T.G."/>
            <person name="Davidson M."/>
        </authorList>
    </citation>
    <scope>NUCLEOTIDE SEQUENCE [LARGE SCALE GENOMIC DNA]</scope>
    <source>
        <strain evidence="6 7">B35</strain>
    </source>
</reference>
<keyword evidence="6" id="KW-0456">Lyase</keyword>
<dbReference type="FunFam" id="3.20.10.10:FF:000002">
    <property type="entry name" value="D-alanine aminotransferase"/>
    <property type="match status" value="1"/>
</dbReference>
<dbReference type="CDD" id="cd00449">
    <property type="entry name" value="PLPDE_IV"/>
    <property type="match status" value="1"/>
</dbReference>
<gene>
    <name evidence="6" type="ORF">C095_11280</name>
</gene>
<evidence type="ECO:0000256" key="2">
    <source>
        <dbReference type="ARBA" id="ARBA00009320"/>
    </source>
</evidence>
<evidence type="ECO:0000256" key="3">
    <source>
        <dbReference type="ARBA" id="ARBA00022898"/>
    </source>
</evidence>
<dbReference type="InterPro" id="IPR043131">
    <property type="entry name" value="BCAT-like_N"/>
</dbReference>
<evidence type="ECO:0000256" key="1">
    <source>
        <dbReference type="ARBA" id="ARBA00001933"/>
    </source>
</evidence>
<keyword evidence="3 5" id="KW-0663">Pyridoxal phosphate</keyword>
<dbReference type="PANTHER" id="PTHR42743">
    <property type="entry name" value="AMINO-ACID AMINOTRANSFERASE"/>
    <property type="match status" value="1"/>
</dbReference>
<dbReference type="AlphaFoldDB" id="A0A017H546"/>
<evidence type="ECO:0000313" key="7">
    <source>
        <dbReference type="Proteomes" id="UP000031184"/>
    </source>
</evidence>
<dbReference type="Gene3D" id="3.30.470.10">
    <property type="match status" value="1"/>
</dbReference>
<dbReference type="SUPFAM" id="SSF56752">
    <property type="entry name" value="D-aminoacid aminotransferase-like PLP-dependent enzymes"/>
    <property type="match status" value="1"/>
</dbReference>
<dbReference type="InterPro" id="IPR001544">
    <property type="entry name" value="Aminotrans_IV"/>
</dbReference>
<dbReference type="EMBL" id="AUZI01000027">
    <property type="protein sequence ID" value="KID48288.1"/>
    <property type="molecule type" value="Genomic_DNA"/>
</dbReference>
<evidence type="ECO:0000256" key="5">
    <source>
        <dbReference type="RuleBase" id="RU004516"/>
    </source>
</evidence>
<dbReference type="Proteomes" id="UP000031184">
    <property type="component" value="Unassembled WGS sequence"/>
</dbReference>
<dbReference type="GO" id="GO:0005829">
    <property type="term" value="C:cytosol"/>
    <property type="evidence" value="ECO:0007669"/>
    <property type="project" value="TreeGrafter"/>
</dbReference>
<dbReference type="OrthoDB" id="9805628at2"/>
<protein>
    <submittedName>
        <fullName evidence="6">4-amino-4-deoxychorismate lyase</fullName>
    </submittedName>
</protein>
<dbReference type="InterPro" id="IPR050571">
    <property type="entry name" value="Class-IV_PLP-Dep_Aminotrnsfr"/>
</dbReference>
<evidence type="ECO:0000313" key="6">
    <source>
        <dbReference type="EMBL" id="KID48288.1"/>
    </source>
</evidence>
<name>A0A017H546_9FUSO</name>
<comment type="caution">
    <text evidence="6">The sequence shown here is derived from an EMBL/GenBank/DDBJ whole genome shotgun (WGS) entry which is preliminary data.</text>
</comment>
<dbReference type="Pfam" id="PF01063">
    <property type="entry name" value="Aminotran_4"/>
    <property type="match status" value="1"/>
</dbReference>
<evidence type="ECO:0000256" key="4">
    <source>
        <dbReference type="RuleBase" id="RU004106"/>
    </source>
</evidence>
<comment type="cofactor">
    <cofactor evidence="1 5">
        <name>pyridoxal 5'-phosphate</name>
        <dbReference type="ChEBI" id="CHEBI:597326"/>
    </cofactor>
</comment>
<dbReference type="InterPro" id="IPR036038">
    <property type="entry name" value="Aminotransferase-like"/>
</dbReference>
<dbReference type="GO" id="GO:0016829">
    <property type="term" value="F:lyase activity"/>
    <property type="evidence" value="ECO:0007669"/>
    <property type="project" value="UniProtKB-KW"/>
</dbReference>
<comment type="similarity">
    <text evidence="2 4">Belongs to the class-IV pyridoxal-phosphate-dependent aminotransferase family.</text>
</comment>
<dbReference type="PROSITE" id="PS00770">
    <property type="entry name" value="AA_TRANSFER_CLASS_4"/>
    <property type="match status" value="1"/>
</dbReference>
<dbReference type="InterPro" id="IPR043132">
    <property type="entry name" value="BCAT-like_C"/>
</dbReference>